<name>A0A6C0BIW3_9ZZZZ</name>
<dbReference type="EMBL" id="MN739159">
    <property type="protein sequence ID" value="QHS91358.1"/>
    <property type="molecule type" value="Genomic_DNA"/>
</dbReference>
<evidence type="ECO:0000313" key="1">
    <source>
        <dbReference type="EMBL" id="QHS91358.1"/>
    </source>
</evidence>
<organism evidence="1">
    <name type="scientific">viral metagenome</name>
    <dbReference type="NCBI Taxonomy" id="1070528"/>
    <lineage>
        <taxon>unclassified sequences</taxon>
        <taxon>metagenomes</taxon>
        <taxon>organismal metagenomes</taxon>
    </lineage>
</organism>
<reference evidence="1" key="1">
    <citation type="journal article" date="2020" name="Nature">
        <title>Giant virus diversity and host interactions through global metagenomics.</title>
        <authorList>
            <person name="Schulz F."/>
            <person name="Roux S."/>
            <person name="Paez-Espino D."/>
            <person name="Jungbluth S."/>
            <person name="Walsh D.A."/>
            <person name="Denef V.J."/>
            <person name="McMahon K.D."/>
            <person name="Konstantinidis K.T."/>
            <person name="Eloe-Fadrosh E.A."/>
            <person name="Kyrpides N.C."/>
            <person name="Woyke T."/>
        </authorList>
    </citation>
    <scope>NUCLEOTIDE SEQUENCE</scope>
    <source>
        <strain evidence="1">GVMAG-M-3300013004-44</strain>
    </source>
</reference>
<protein>
    <submittedName>
        <fullName evidence="1">Uncharacterized protein</fullName>
    </submittedName>
</protein>
<sequence length="145" mass="17450">MLLFEIHHRVLHIIYHTLHDITDTIYDIANTYEGFIAGRIGFNFPMRLVRKLHPTCNIAKYDADYVIVYKKGDIATKRHEVQHAKYDMDPIFKKEVQRLWDSFSAQMQEKVHSTLRRMNYPDRPSLLLDEFQAYYFTEKKNFFES</sequence>
<dbReference type="AlphaFoldDB" id="A0A6C0BIW3"/>
<accession>A0A6C0BIW3</accession>
<proteinExistence type="predicted"/>